<feature type="compositionally biased region" description="Polar residues" evidence="15">
    <location>
        <begin position="200"/>
        <end position="228"/>
    </location>
</feature>
<feature type="compositionally biased region" description="Polar residues" evidence="15">
    <location>
        <begin position="68"/>
        <end position="77"/>
    </location>
</feature>
<feature type="compositionally biased region" description="Low complexity" evidence="15">
    <location>
        <begin position="307"/>
        <end position="318"/>
    </location>
</feature>
<evidence type="ECO:0000256" key="10">
    <source>
        <dbReference type="ARBA" id="ARBA00022833"/>
    </source>
</evidence>
<feature type="compositionally biased region" description="Gly residues" evidence="15">
    <location>
        <begin position="1"/>
        <end position="11"/>
    </location>
</feature>
<dbReference type="PROSITE" id="PS00479">
    <property type="entry name" value="ZF_DAG_PE_1"/>
    <property type="match status" value="2"/>
</dbReference>
<comment type="subcellular location">
    <subcellularLocation>
        <location evidence="2">Membrane</location>
    </subcellularLocation>
</comment>
<dbReference type="PROSITE" id="PS50081">
    <property type="entry name" value="ZF_DAG_PE_2"/>
    <property type="match status" value="3"/>
</dbReference>
<feature type="compositionally biased region" description="Gly residues" evidence="15">
    <location>
        <begin position="42"/>
        <end position="52"/>
    </location>
</feature>
<dbReference type="InterPro" id="IPR037607">
    <property type="entry name" value="DGK"/>
</dbReference>
<dbReference type="SUPFAM" id="SSF54928">
    <property type="entry name" value="RNA-binding domain, RBD"/>
    <property type="match status" value="1"/>
</dbReference>
<dbReference type="CDD" id="cd20854">
    <property type="entry name" value="C1_DGKtheta_typeV_rpt3"/>
    <property type="match status" value="1"/>
</dbReference>
<dbReference type="InterPro" id="IPR002219">
    <property type="entry name" value="PKC_DAG/PE"/>
</dbReference>
<dbReference type="GO" id="GO:0005524">
    <property type="term" value="F:ATP binding"/>
    <property type="evidence" value="ECO:0007669"/>
    <property type="project" value="UniProtKB-KW"/>
</dbReference>
<keyword evidence="5" id="KW-0479">Metal-binding</keyword>
<dbReference type="Pfam" id="PF24099">
    <property type="entry name" value="RBD_DGKtheta"/>
    <property type="match status" value="1"/>
</dbReference>
<dbReference type="PROSITE" id="PS50200">
    <property type="entry name" value="RA"/>
    <property type="match status" value="1"/>
</dbReference>
<evidence type="ECO:0000259" key="17">
    <source>
        <dbReference type="PROSITE" id="PS50146"/>
    </source>
</evidence>
<dbReference type="FunFam" id="3.40.50.10330:FF:000011">
    <property type="entry name" value="Diacylglycerol kinase"/>
    <property type="match status" value="1"/>
</dbReference>
<feature type="region of interest" description="Disordered" evidence="15">
    <location>
        <begin position="307"/>
        <end position="333"/>
    </location>
</feature>
<keyword evidence="11 13" id="KW-0067">ATP-binding</keyword>
<dbReference type="CDD" id="cd20803">
    <property type="entry name" value="C1_DGKtheta_typeV_rpt1"/>
    <property type="match status" value="1"/>
</dbReference>
<dbReference type="InterPro" id="IPR020454">
    <property type="entry name" value="DAG/PE-bd"/>
</dbReference>
<dbReference type="Gene3D" id="3.40.50.10330">
    <property type="entry name" value="Probable inorganic polyphosphate/atp-NAD kinase, domain 1"/>
    <property type="match status" value="1"/>
</dbReference>
<evidence type="ECO:0000256" key="12">
    <source>
        <dbReference type="ARBA" id="ARBA00023136"/>
    </source>
</evidence>
<evidence type="ECO:0000256" key="8">
    <source>
        <dbReference type="ARBA" id="ARBA00022771"/>
    </source>
</evidence>
<evidence type="ECO:0000256" key="7">
    <source>
        <dbReference type="ARBA" id="ARBA00022741"/>
    </source>
</evidence>
<dbReference type="GO" id="GO:0003676">
    <property type="term" value="F:nucleic acid binding"/>
    <property type="evidence" value="ECO:0007669"/>
    <property type="project" value="InterPro"/>
</dbReference>
<dbReference type="GO" id="GO:0007200">
    <property type="term" value="P:phospholipase C-activating G protein-coupled receptor signaling pathway"/>
    <property type="evidence" value="ECO:0007669"/>
    <property type="project" value="InterPro"/>
</dbReference>
<dbReference type="Gene3D" id="2.60.200.40">
    <property type="match status" value="1"/>
</dbReference>
<dbReference type="Pfam" id="PF00788">
    <property type="entry name" value="RA"/>
    <property type="match status" value="1"/>
</dbReference>
<keyword evidence="12" id="KW-0472">Membrane</keyword>
<dbReference type="PRINTS" id="PR00008">
    <property type="entry name" value="DAGPEDOMAIN"/>
</dbReference>
<organism evidence="19">
    <name type="scientific">Aceria tosichella</name>
    <name type="common">wheat curl mite</name>
    <dbReference type="NCBI Taxonomy" id="561515"/>
    <lineage>
        <taxon>Eukaryota</taxon>
        <taxon>Metazoa</taxon>
        <taxon>Ecdysozoa</taxon>
        <taxon>Arthropoda</taxon>
        <taxon>Chelicerata</taxon>
        <taxon>Arachnida</taxon>
        <taxon>Acari</taxon>
        <taxon>Acariformes</taxon>
        <taxon>Trombidiformes</taxon>
        <taxon>Prostigmata</taxon>
        <taxon>Eupodina</taxon>
        <taxon>Eriophyoidea</taxon>
        <taxon>Eriophyidae</taxon>
        <taxon>Eriophyinae</taxon>
        <taxon>Aceriini</taxon>
        <taxon>Aceria</taxon>
    </lineage>
</organism>
<evidence type="ECO:0000256" key="11">
    <source>
        <dbReference type="ARBA" id="ARBA00022840"/>
    </source>
</evidence>
<keyword evidence="8" id="KW-0863">Zinc-finger</keyword>
<dbReference type="CDD" id="cd17111">
    <property type="entry name" value="RA1_DAGK-theta"/>
    <property type="match status" value="1"/>
</dbReference>
<gene>
    <name evidence="19" type="primary">Dgkq_1</name>
    <name evidence="19" type="ORF">g.19061</name>
</gene>
<dbReference type="InterPro" id="IPR056392">
    <property type="entry name" value="DGKtheta_RBD"/>
</dbReference>
<keyword evidence="6" id="KW-0677">Repeat</keyword>
<evidence type="ECO:0000259" key="16">
    <source>
        <dbReference type="PROSITE" id="PS50081"/>
    </source>
</evidence>
<keyword evidence="7 13" id="KW-0547">Nucleotide-binding</keyword>
<dbReference type="InterPro" id="IPR035979">
    <property type="entry name" value="RBD_domain_sf"/>
</dbReference>
<sequence length="1387" mass="151401">MNPTPGAGGSGQPSSSPSSATAAASSSSSTDQHQHQQESLDGYGGRVQGAGSGSSQQAAAGPTGRPQFAQSSTSGSNIEGLPPPSQQPPAAPPNVISQSFSQHSEIFNLSGNNNLLNLANIDSTFFTQQQQLRAEQQQQLQQQQQQFKFMNQSQWNHPVQPTGSPSSTASNECLASASGSNTSSSNSSGSSQASAVRGTQGPSTGETVYRPQQQQQPPHSARNLAQHQRQLDNEVSLHQQQQQQQQQSALTRAGQLGGTGEPGATEQMSKSDTTDDIQSLTSQFNLNLTGSTYQFQYIQQQQYPTMQQTSSTQQIDQQAQHHHQQHSQSQPQSCQTTVAADTAVVTGPHLKASSSTTASASSSSSASAATSELGHYFTKKTFSKFTYCHHCADMLWGLIGQGYICEVCNFVVHERCMKMVVSCCSTVASSAIKCPMPHCWVDAHPKRKFCNVCRKKIEDNASAIRCSVCEYCVHIECQEFSISDCRECATYVPDQSLDDVVQQHHWREGNLPQNSKCHWCKKSCFSAECLTGMRCEWCQITVHTSCLKHVSRDCNLGCLLSIMLPPCCVSIPRTDVPMETIICVQNRYNYNPSSASGGGCGGQTGVVQVSAWASASGGPIGPGGGPMSAVMMSPAAASGASPGGPLTMISGGQLSSGALSAAKRDNLSPRSTSEDSSQMALLHYQQQQEDFLSRDNEELLRVYDGNSSMKKRSFRLISVHKSSAREALIAACLRAFYVHDDITHYVLYDVTDGEREITEQYPLASLIANSTKRTDSNKQLRPQPSILLRYRPPDSFKGSIKVYPGRLNVSDLTYCKVTVTSDTSVDEIMKEALEKFKLPTRDLNRYRLVEVSLDKGSSVHERTMDNQECPWEIIKNVARESVRQKENTRFYLQQQDEVYCSSVAIFVGNLPTNLSQKQYESMLMEHLGKPYRFKQINPIYYEYGSCIITYDNADIAVKAFYMLRESSIKTGDETRNLVVLLLPNIVPEMIPEGVRPLLVFVNVKSGGCQGLELITSFRRLLNPYQVYDLENGGPLPGLYVFRKIRDYKILVSGGDGSVGWVLQCLDNVGQDSECQSPPCAIIPLGTGNDLARVLRWGSGYTGAEDPINFLKDIIDAEEVILDRWTVVFHSDEASKQDYPSSLSVTPGTGSGAEDNAAIFVMNNYLGIGLDADLCLGFHNAREENPDKFNSRLHNKGVYVKQAIRKIVNRNSWTNLNKAIKLEVDGKPVPLPHIEGIIILNILSWGSGANPWGPEIEDRFAKPTHYDGMLEVVGVTGIVHMGQIQSGLSRAIRIAQGGRIKIRLNTEMPIQVDGEPWIQSACEVNIIRSALKATMLRKIKMKRRNTEPSINQELEKAGFGGVSGLGSALPGGGGGTATGGQSDPSRLD</sequence>
<evidence type="ECO:0000259" key="18">
    <source>
        <dbReference type="PROSITE" id="PS50200"/>
    </source>
</evidence>
<feature type="region of interest" description="Disordered" evidence="15">
    <location>
        <begin position="1360"/>
        <end position="1387"/>
    </location>
</feature>
<dbReference type="SMART" id="SM00109">
    <property type="entry name" value="C1"/>
    <property type="match status" value="3"/>
</dbReference>
<protein>
    <recommendedName>
        <fullName evidence="13">Diacylglycerol kinase</fullName>
        <shortName evidence="13">DAG kinase</shortName>
        <ecNumber evidence="13">2.7.1.107</ecNumber>
    </recommendedName>
</protein>
<keyword evidence="4 13" id="KW-0808">Transferase</keyword>
<dbReference type="Pfam" id="PF00130">
    <property type="entry name" value="C1_1"/>
    <property type="match status" value="2"/>
</dbReference>
<evidence type="ECO:0000256" key="5">
    <source>
        <dbReference type="ARBA" id="ARBA00022723"/>
    </source>
</evidence>
<dbReference type="GO" id="GO:0016020">
    <property type="term" value="C:membrane"/>
    <property type="evidence" value="ECO:0007669"/>
    <property type="project" value="UniProtKB-SubCell"/>
</dbReference>
<dbReference type="FunFam" id="2.60.200.40:FF:000004">
    <property type="entry name" value="Diacylglycerol kinase"/>
    <property type="match status" value="1"/>
</dbReference>
<evidence type="ECO:0000256" key="14">
    <source>
        <dbReference type="SAM" id="Coils"/>
    </source>
</evidence>
<dbReference type="PROSITE" id="PS50146">
    <property type="entry name" value="DAGK"/>
    <property type="match status" value="1"/>
</dbReference>
<dbReference type="SUPFAM" id="SSF111331">
    <property type="entry name" value="NAD kinase/diacylglycerol kinase-like"/>
    <property type="match status" value="1"/>
</dbReference>
<evidence type="ECO:0000256" key="9">
    <source>
        <dbReference type="ARBA" id="ARBA00022777"/>
    </source>
</evidence>
<feature type="compositionally biased region" description="Low complexity" evidence="15">
    <location>
        <begin position="12"/>
        <end position="30"/>
    </location>
</feature>
<name>A0A6G1SM53_9ACAR</name>
<dbReference type="InterPro" id="IPR016064">
    <property type="entry name" value="NAD/diacylglycerol_kinase_sf"/>
</dbReference>
<dbReference type="SMART" id="SM00046">
    <property type="entry name" value="DAGKc"/>
    <property type="match status" value="1"/>
</dbReference>
<dbReference type="Pfam" id="PF00781">
    <property type="entry name" value="DAGK_cat"/>
    <property type="match status" value="1"/>
</dbReference>
<dbReference type="SMART" id="SM00314">
    <property type="entry name" value="RA"/>
    <property type="match status" value="2"/>
</dbReference>
<comment type="similarity">
    <text evidence="3 13">Belongs to the eukaryotic diacylglycerol kinase family.</text>
</comment>
<dbReference type="CDD" id="cd00590">
    <property type="entry name" value="RRM_SF"/>
    <property type="match status" value="1"/>
</dbReference>
<keyword evidence="14" id="KW-0175">Coiled coil</keyword>
<keyword evidence="9 13" id="KW-0418">Kinase</keyword>
<proteinExistence type="inferred from homology"/>
<evidence type="ECO:0000256" key="1">
    <source>
        <dbReference type="ARBA" id="ARBA00001383"/>
    </source>
</evidence>
<accession>A0A6G1SM53</accession>
<dbReference type="InterPro" id="IPR001206">
    <property type="entry name" value="Diacylglycerol_kinase_cat_dom"/>
</dbReference>
<feature type="compositionally biased region" description="Polar residues" evidence="15">
    <location>
        <begin position="266"/>
        <end position="275"/>
    </location>
</feature>
<feature type="coiled-coil region" evidence="14">
    <location>
        <begin position="126"/>
        <end position="153"/>
    </location>
</feature>
<dbReference type="CDD" id="cd20804">
    <property type="entry name" value="C1_DGKtheta_typeV_rpt2"/>
    <property type="match status" value="1"/>
</dbReference>
<dbReference type="SMART" id="SM00045">
    <property type="entry name" value="DAGKa"/>
    <property type="match status" value="1"/>
</dbReference>
<keyword evidence="10" id="KW-0862">Zinc</keyword>
<evidence type="ECO:0000256" key="2">
    <source>
        <dbReference type="ARBA" id="ARBA00004370"/>
    </source>
</evidence>
<dbReference type="InterPro" id="IPR046349">
    <property type="entry name" value="C1-like_sf"/>
</dbReference>
<dbReference type="Gene3D" id="3.30.60.20">
    <property type="match status" value="3"/>
</dbReference>
<dbReference type="InterPro" id="IPR000756">
    <property type="entry name" value="Diacylglycerol_kin_accessory"/>
</dbReference>
<dbReference type="SUPFAM" id="SSF57889">
    <property type="entry name" value="Cysteine-rich domain"/>
    <property type="match status" value="3"/>
</dbReference>
<dbReference type="SUPFAM" id="SSF54236">
    <property type="entry name" value="Ubiquitin-like"/>
    <property type="match status" value="1"/>
</dbReference>
<dbReference type="Gene3D" id="3.10.20.90">
    <property type="entry name" value="Phosphatidylinositol 3-kinase Catalytic Subunit, Chain A, domain 1"/>
    <property type="match status" value="1"/>
</dbReference>
<evidence type="ECO:0000256" key="15">
    <source>
        <dbReference type="SAM" id="MobiDB-lite"/>
    </source>
</evidence>
<dbReference type="FunFam" id="3.30.60.20:FF:000002">
    <property type="entry name" value="Diacylglycerol kinase"/>
    <property type="match status" value="1"/>
</dbReference>
<dbReference type="InterPro" id="IPR017438">
    <property type="entry name" value="ATP-NAD_kinase_N"/>
</dbReference>
<feature type="region of interest" description="Disordered" evidence="15">
    <location>
        <begin position="155"/>
        <end position="275"/>
    </location>
</feature>
<dbReference type="Pfam" id="PF00609">
    <property type="entry name" value="DAGK_acc"/>
    <property type="match status" value="1"/>
</dbReference>
<dbReference type="PANTHER" id="PTHR11255:SF54">
    <property type="entry name" value="DIACYLGLYCEROL KINASE THETA"/>
    <property type="match status" value="1"/>
</dbReference>
<evidence type="ECO:0000313" key="19">
    <source>
        <dbReference type="EMBL" id="MDE50980.1"/>
    </source>
</evidence>
<reference evidence="19" key="1">
    <citation type="submission" date="2018-10" db="EMBL/GenBank/DDBJ databases">
        <title>Transcriptome assembly of Aceria tosichella (Wheat curl mite) Type 2.</title>
        <authorList>
            <person name="Scully E.D."/>
            <person name="Geib S.M."/>
            <person name="Palmer N.A."/>
            <person name="Gupta A.K."/>
            <person name="Sarath G."/>
            <person name="Tatineni S."/>
        </authorList>
    </citation>
    <scope>NUCLEOTIDE SEQUENCE</scope>
    <source>
        <strain evidence="19">LincolnNE</strain>
    </source>
</reference>
<evidence type="ECO:0000256" key="6">
    <source>
        <dbReference type="ARBA" id="ARBA00022737"/>
    </source>
</evidence>
<dbReference type="InterPro" id="IPR029071">
    <property type="entry name" value="Ubiquitin-like_domsf"/>
</dbReference>
<feature type="compositionally biased region" description="Gly residues" evidence="15">
    <location>
        <begin position="1360"/>
        <end position="1377"/>
    </location>
</feature>
<evidence type="ECO:0000256" key="13">
    <source>
        <dbReference type="RuleBase" id="RU361128"/>
    </source>
</evidence>
<feature type="domain" description="Phorbol-ester/DAG-type" evidence="16">
    <location>
        <begin position="503"/>
        <end position="554"/>
    </location>
</feature>
<dbReference type="InterPro" id="IPR000159">
    <property type="entry name" value="RA_dom"/>
</dbReference>
<feature type="domain" description="Ras-associating" evidence="18">
    <location>
        <begin position="796"/>
        <end position="897"/>
    </location>
</feature>
<feature type="region of interest" description="Disordered" evidence="15">
    <location>
        <begin position="1"/>
        <end position="99"/>
    </location>
</feature>
<dbReference type="GO" id="GO:0004143">
    <property type="term" value="F:ATP-dependent diacylglycerol kinase activity"/>
    <property type="evidence" value="ECO:0007669"/>
    <property type="project" value="UniProtKB-EC"/>
</dbReference>
<evidence type="ECO:0000256" key="4">
    <source>
        <dbReference type="ARBA" id="ARBA00022679"/>
    </source>
</evidence>
<feature type="compositionally biased region" description="Low complexity" evidence="15">
    <location>
        <begin position="175"/>
        <end position="195"/>
    </location>
</feature>
<dbReference type="EC" id="2.7.1.107" evidence="13"/>
<comment type="catalytic activity">
    <reaction evidence="1 13">
        <text>a 1,2-diacyl-sn-glycerol + ATP = a 1,2-diacyl-sn-glycero-3-phosphate + ADP + H(+)</text>
        <dbReference type="Rhea" id="RHEA:10272"/>
        <dbReference type="ChEBI" id="CHEBI:15378"/>
        <dbReference type="ChEBI" id="CHEBI:17815"/>
        <dbReference type="ChEBI" id="CHEBI:30616"/>
        <dbReference type="ChEBI" id="CHEBI:58608"/>
        <dbReference type="ChEBI" id="CHEBI:456216"/>
        <dbReference type="EC" id="2.7.1.107"/>
    </reaction>
</comment>
<feature type="compositionally biased region" description="Polar residues" evidence="15">
    <location>
        <begin position="155"/>
        <end position="173"/>
    </location>
</feature>
<dbReference type="EMBL" id="GGYP01006209">
    <property type="protein sequence ID" value="MDE50980.1"/>
    <property type="molecule type" value="Transcribed_RNA"/>
</dbReference>
<evidence type="ECO:0000256" key="3">
    <source>
        <dbReference type="ARBA" id="ARBA00009280"/>
    </source>
</evidence>
<feature type="domain" description="Phorbol-ester/DAG-type" evidence="16">
    <location>
        <begin position="437"/>
        <end position="485"/>
    </location>
</feature>
<feature type="domain" description="Phorbol-ester/DAG-type" evidence="16">
    <location>
        <begin position="374"/>
        <end position="424"/>
    </location>
</feature>
<feature type="domain" description="DAGKc" evidence="17">
    <location>
        <begin position="992"/>
        <end position="1130"/>
    </location>
</feature>
<dbReference type="PANTHER" id="PTHR11255">
    <property type="entry name" value="DIACYLGLYCEROL KINASE"/>
    <property type="match status" value="1"/>
</dbReference>
<dbReference type="GO" id="GO:0008270">
    <property type="term" value="F:zinc ion binding"/>
    <property type="evidence" value="ECO:0007669"/>
    <property type="project" value="UniProtKB-KW"/>
</dbReference>
<feature type="compositionally biased region" description="Pro residues" evidence="15">
    <location>
        <begin position="81"/>
        <end position="92"/>
    </location>
</feature>